<dbReference type="GO" id="GO:0065002">
    <property type="term" value="P:intracellular protein transmembrane transport"/>
    <property type="evidence" value="ECO:0007669"/>
    <property type="project" value="TreeGrafter"/>
</dbReference>
<dbReference type="GO" id="GO:0009977">
    <property type="term" value="F:proton motive force dependent protein transmembrane transporter activity"/>
    <property type="evidence" value="ECO:0007669"/>
    <property type="project" value="TreeGrafter"/>
</dbReference>
<keyword evidence="5" id="KW-0997">Cell inner membrane</keyword>
<feature type="transmembrane region" description="Helical" evidence="5">
    <location>
        <begin position="79"/>
        <end position="100"/>
    </location>
</feature>
<dbReference type="FunCoup" id="F2LUZ5">
    <property type="interactions" value="387"/>
</dbReference>
<dbReference type="OrthoDB" id="9777044at2"/>
<evidence type="ECO:0000256" key="1">
    <source>
        <dbReference type="ARBA" id="ARBA00004141"/>
    </source>
</evidence>
<comment type="similarity">
    <text evidence="5">Belongs to the TatC family.</text>
</comment>
<dbReference type="InParanoid" id="F2LUZ5"/>
<comment type="subcellular location">
    <subcellularLocation>
        <location evidence="5">Cell inner membrane</location>
        <topology evidence="5">Multi-pass membrane protein</topology>
    </subcellularLocation>
    <subcellularLocation>
        <location evidence="1">Membrane</location>
        <topology evidence="1">Multi-pass membrane protein</topology>
    </subcellularLocation>
</comment>
<evidence type="ECO:0000313" key="6">
    <source>
        <dbReference type="EMBL" id="AEA33579.1"/>
    </source>
</evidence>
<dbReference type="GO" id="GO:0043953">
    <property type="term" value="P:protein transport by the Tat complex"/>
    <property type="evidence" value="ECO:0007669"/>
    <property type="project" value="UniProtKB-UniRule"/>
</dbReference>
<dbReference type="PANTHER" id="PTHR30371:SF0">
    <property type="entry name" value="SEC-INDEPENDENT PROTEIN TRANSLOCASE PROTEIN TATC, CHLOROPLASTIC-RELATED"/>
    <property type="match status" value="1"/>
</dbReference>
<dbReference type="HAMAP" id="MF_00902">
    <property type="entry name" value="TatC"/>
    <property type="match status" value="1"/>
</dbReference>
<evidence type="ECO:0000256" key="2">
    <source>
        <dbReference type="ARBA" id="ARBA00022692"/>
    </source>
</evidence>
<organism evidence="6 7">
    <name type="scientific">Hippea maritima (strain ATCC 700847 / DSM 10411 / MH2)</name>
    <dbReference type="NCBI Taxonomy" id="760142"/>
    <lineage>
        <taxon>Bacteria</taxon>
        <taxon>Pseudomonadati</taxon>
        <taxon>Campylobacterota</taxon>
        <taxon>Desulfurellia</taxon>
        <taxon>Desulfurellales</taxon>
        <taxon>Hippeaceae</taxon>
        <taxon>Hippea</taxon>
    </lineage>
</organism>
<feature type="transmembrane region" description="Helical" evidence="5">
    <location>
        <begin position="198"/>
        <end position="215"/>
    </location>
</feature>
<reference evidence="6 7" key="1">
    <citation type="journal article" date="2011" name="Stand. Genomic Sci.">
        <title>Complete genome sequence of the thermophilic sulfur-reducer Hippea maritima type strain (MH(2)).</title>
        <authorList>
            <person name="Huntemann M."/>
            <person name="Lu M."/>
            <person name="Nolan M."/>
            <person name="Lapidus A."/>
            <person name="Lucas S."/>
            <person name="Hammon N."/>
            <person name="Deshpande S."/>
            <person name="Cheng J.F."/>
            <person name="Tapia R."/>
            <person name="Han C."/>
            <person name="Goodwin L."/>
            <person name="Pitluck S."/>
            <person name="Liolios K."/>
            <person name="Pagani I."/>
            <person name="Ivanova N."/>
            <person name="Ovchinikova G."/>
            <person name="Pati A."/>
            <person name="Chen A."/>
            <person name="Palaniappan K."/>
            <person name="Land M."/>
            <person name="Hauser L."/>
            <person name="Jeffries C.D."/>
            <person name="Detter J.C."/>
            <person name="Brambilla E.M."/>
            <person name="Rohde M."/>
            <person name="Spring S."/>
            <person name="Goker M."/>
            <person name="Woyke T."/>
            <person name="Bristow J."/>
            <person name="Eisen J.A."/>
            <person name="Markowitz V."/>
            <person name="Hugenholtz P."/>
            <person name="Kyrpides N.C."/>
            <person name="Klenk H.P."/>
            <person name="Mavromatis K."/>
        </authorList>
    </citation>
    <scope>NUCLEOTIDE SEQUENCE [LARGE SCALE GENOMIC DNA]</scope>
    <source>
        <strain evidence="7">ATCC 700847 / DSM 10411 / MH2</strain>
    </source>
</reference>
<dbReference type="Proteomes" id="UP000008139">
    <property type="component" value="Chromosome"/>
</dbReference>
<dbReference type="EMBL" id="CP002606">
    <property type="protein sequence ID" value="AEA33579.1"/>
    <property type="molecule type" value="Genomic_DNA"/>
</dbReference>
<name>F2LUZ5_HIPMA</name>
<dbReference type="GO" id="GO:0033281">
    <property type="term" value="C:TAT protein transport complex"/>
    <property type="evidence" value="ECO:0007669"/>
    <property type="project" value="UniProtKB-UniRule"/>
</dbReference>
<dbReference type="AlphaFoldDB" id="F2LUZ5"/>
<feature type="transmembrane region" description="Helical" evidence="5">
    <location>
        <begin position="21"/>
        <end position="42"/>
    </location>
</feature>
<dbReference type="Pfam" id="PF00902">
    <property type="entry name" value="TatC"/>
    <property type="match status" value="1"/>
</dbReference>
<keyword evidence="7" id="KW-1185">Reference proteome</keyword>
<keyword evidence="4 5" id="KW-0472">Membrane</keyword>
<keyword evidence="5" id="KW-0653">Protein transport</keyword>
<keyword evidence="2 5" id="KW-0812">Transmembrane</keyword>
<dbReference type="STRING" id="760142.Hipma_0609"/>
<proteinExistence type="inferred from homology"/>
<sequence length="247" mass="27882">MKKRIKKDPNNMTLLEHIEELRIRLLWIVGGILVALVGMFSYSQKVIEIAVKPLKDALPAGSKIIFTGVTEAFWVRVEAALVAAIIVSIPFTFYQIWLFIKPGLKENERKFAIPFVFVFSVLFVGGAMFAYWVVLPLGFKFLLKYGGKDLSAMPSIKQYMSLFLKMITSFGLVFELPIISFILARMGVINGKDLLKKFDYALLVIFFVAAILTPPDVFTQFLMAAPLTLLYILSIIIAYVFSTKDNT</sequence>
<dbReference type="KEGG" id="hmr:Hipma_0609"/>
<protein>
    <recommendedName>
        <fullName evidence="5">Sec-independent protein translocase protein TatC</fullName>
    </recommendedName>
</protein>
<dbReference type="NCBIfam" id="TIGR00945">
    <property type="entry name" value="tatC"/>
    <property type="match status" value="1"/>
</dbReference>
<evidence type="ECO:0000256" key="3">
    <source>
        <dbReference type="ARBA" id="ARBA00022989"/>
    </source>
</evidence>
<comment type="subunit">
    <text evidence="5">Forms a complex with TatA.</text>
</comment>
<feature type="transmembrane region" description="Helical" evidence="5">
    <location>
        <begin position="112"/>
        <end position="134"/>
    </location>
</feature>
<keyword evidence="3 5" id="KW-1133">Transmembrane helix</keyword>
<dbReference type="InterPro" id="IPR002033">
    <property type="entry name" value="TatC"/>
</dbReference>
<evidence type="ECO:0000313" key="7">
    <source>
        <dbReference type="Proteomes" id="UP000008139"/>
    </source>
</evidence>
<dbReference type="HOGENOM" id="CLU_031942_3_3_7"/>
<evidence type="ECO:0000256" key="4">
    <source>
        <dbReference type="ARBA" id="ARBA00023136"/>
    </source>
</evidence>
<reference evidence="7" key="2">
    <citation type="submission" date="2011-03" db="EMBL/GenBank/DDBJ databases">
        <title>The complete genome of Hippea maritima DSM 10411.</title>
        <authorList>
            <consortium name="US DOE Joint Genome Institute (JGI-PGF)"/>
            <person name="Lucas S."/>
            <person name="Copeland A."/>
            <person name="Lapidus A."/>
            <person name="Bruce D."/>
            <person name="Goodwin L."/>
            <person name="Pitluck S."/>
            <person name="Peters L."/>
            <person name="Kyrpides N."/>
            <person name="Mavromatis K."/>
            <person name="Pagani I."/>
            <person name="Ivanova N."/>
            <person name="Mikhailova N."/>
            <person name="Lu M."/>
            <person name="Detter J.C."/>
            <person name="Tapia R."/>
            <person name="Han C."/>
            <person name="Land M."/>
            <person name="Hauser L."/>
            <person name="Markowitz V."/>
            <person name="Cheng J.-F."/>
            <person name="Hugenholtz P."/>
            <person name="Woyke T."/>
            <person name="Wu D."/>
            <person name="Spring S."/>
            <person name="Schroeder M."/>
            <person name="Brambilla E."/>
            <person name="Klenk H.-P."/>
            <person name="Eisen J.A."/>
        </authorList>
    </citation>
    <scope>NUCLEOTIDE SEQUENCE [LARGE SCALE GENOMIC DNA]</scope>
    <source>
        <strain evidence="7">ATCC 700847 / DSM 10411 / MH2</strain>
    </source>
</reference>
<comment type="function">
    <text evidence="5">Part of the twin-arginine translocation (Tat) system that transports large folded proteins containing a characteristic twin-arginine motif in their signal peptide across membranes.</text>
</comment>
<evidence type="ECO:0000256" key="5">
    <source>
        <dbReference type="HAMAP-Rule" id="MF_00902"/>
    </source>
</evidence>
<feature type="transmembrane region" description="Helical" evidence="5">
    <location>
        <begin position="162"/>
        <end position="186"/>
    </location>
</feature>
<dbReference type="RefSeq" id="WP_013681620.1">
    <property type="nucleotide sequence ID" value="NC_015318.1"/>
</dbReference>
<keyword evidence="5" id="KW-1003">Cell membrane</keyword>
<feature type="transmembrane region" description="Helical" evidence="5">
    <location>
        <begin position="221"/>
        <end position="241"/>
    </location>
</feature>
<gene>
    <name evidence="5" type="primary">tatC</name>
    <name evidence="6" type="ordered locus">Hipma_0609</name>
</gene>
<keyword evidence="5" id="KW-0813">Transport</keyword>
<keyword evidence="5" id="KW-0811">Translocation</keyword>
<accession>F2LUZ5</accession>
<dbReference type="PANTHER" id="PTHR30371">
    <property type="entry name" value="SEC-INDEPENDENT PROTEIN TRANSLOCASE PROTEIN TATC"/>
    <property type="match status" value="1"/>
</dbReference>
<dbReference type="eggNOG" id="COG0805">
    <property type="taxonomic scope" value="Bacteria"/>
</dbReference>
<dbReference type="PRINTS" id="PR01840">
    <property type="entry name" value="TATCFAMILY"/>
</dbReference>